<gene>
    <name evidence="1" type="ORF">E7215_02945</name>
</gene>
<protein>
    <submittedName>
        <fullName evidence="1">FeoB-associated Cys-rich membrane protein</fullName>
    </submittedName>
</protein>
<comment type="caution">
    <text evidence="1">The sequence shown here is derived from an EMBL/GenBank/DDBJ whole genome shotgun (WGS) entry which is preliminary data.</text>
</comment>
<sequence length="46" mass="4682">MATFLIGAVVIGAMILVSVKQLKKHSKGDGCGCGCSGCSQASKCHR</sequence>
<name>A0A927W8G6_9CLOT</name>
<organism evidence="1 2">
    <name type="scientific">Clostridium sulfidigenes</name>
    <dbReference type="NCBI Taxonomy" id="318464"/>
    <lineage>
        <taxon>Bacteria</taxon>
        <taxon>Bacillati</taxon>
        <taxon>Bacillota</taxon>
        <taxon>Clostridia</taxon>
        <taxon>Eubacteriales</taxon>
        <taxon>Clostridiaceae</taxon>
        <taxon>Clostridium</taxon>
    </lineage>
</organism>
<evidence type="ECO:0000313" key="1">
    <source>
        <dbReference type="EMBL" id="MBE6059118.1"/>
    </source>
</evidence>
<dbReference type="Proteomes" id="UP000768462">
    <property type="component" value="Unassembled WGS sequence"/>
</dbReference>
<accession>A0A927W8G6</accession>
<proteinExistence type="predicted"/>
<reference evidence="1" key="1">
    <citation type="submission" date="2019-04" db="EMBL/GenBank/DDBJ databases">
        <title>Evolution of Biomass-Degrading Anaerobic Consortia Revealed by Metagenomics.</title>
        <authorList>
            <person name="Peng X."/>
        </authorList>
    </citation>
    <scope>NUCLEOTIDE SEQUENCE</scope>
    <source>
        <strain evidence="1">SIG254</strain>
    </source>
</reference>
<dbReference type="Pfam" id="PF12669">
    <property type="entry name" value="FeoB_associated"/>
    <property type="match status" value="1"/>
</dbReference>
<evidence type="ECO:0000313" key="2">
    <source>
        <dbReference type="Proteomes" id="UP000768462"/>
    </source>
</evidence>
<dbReference type="AlphaFoldDB" id="A0A927W8G6"/>
<dbReference type="EMBL" id="SVCM01000033">
    <property type="protein sequence ID" value="MBE6059118.1"/>
    <property type="molecule type" value="Genomic_DNA"/>
</dbReference>